<keyword evidence="5" id="KW-1185">Reference proteome</keyword>
<dbReference type="Pfam" id="PF13102">
    <property type="entry name" value="Phage_int_SAM_5"/>
    <property type="match status" value="1"/>
</dbReference>
<feature type="domain" description="Phage integrase SAM-like" evidence="3">
    <location>
        <begin position="90"/>
        <end position="172"/>
    </location>
</feature>
<dbReference type="Gene3D" id="1.10.443.10">
    <property type="entry name" value="Intergrase catalytic core"/>
    <property type="match status" value="1"/>
</dbReference>
<dbReference type="InterPro" id="IPR011010">
    <property type="entry name" value="DNA_brk_join_enz"/>
</dbReference>
<dbReference type="GO" id="GO:0015074">
    <property type="term" value="P:DNA integration"/>
    <property type="evidence" value="ECO:0007669"/>
    <property type="project" value="InterPro"/>
</dbReference>
<dbReference type="InterPro" id="IPR010998">
    <property type="entry name" value="Integrase_recombinase_N"/>
</dbReference>
<dbReference type="InterPro" id="IPR025269">
    <property type="entry name" value="SAM-like_dom"/>
</dbReference>
<reference evidence="5" key="1">
    <citation type="submission" date="2016-10" db="EMBL/GenBank/DDBJ databases">
        <authorList>
            <person name="Varghese N."/>
            <person name="Submissions S."/>
        </authorList>
    </citation>
    <scope>NUCLEOTIDE SEQUENCE [LARGE SCALE GENOMIC DNA]</scope>
    <source>
        <strain evidence="5">DSM 22361</strain>
    </source>
</reference>
<evidence type="ECO:0000259" key="3">
    <source>
        <dbReference type="Pfam" id="PF13102"/>
    </source>
</evidence>
<keyword evidence="1" id="KW-0238">DNA-binding</keyword>
<dbReference type="GO" id="GO:0003677">
    <property type="term" value="F:DNA binding"/>
    <property type="evidence" value="ECO:0007669"/>
    <property type="project" value="UniProtKB-KW"/>
</dbReference>
<dbReference type="InterPro" id="IPR013762">
    <property type="entry name" value="Integrase-like_cat_sf"/>
</dbReference>
<dbReference type="AlphaFoldDB" id="A0A1H6CSM4"/>
<dbReference type="GO" id="GO:0006310">
    <property type="term" value="P:DNA recombination"/>
    <property type="evidence" value="ECO:0007669"/>
    <property type="project" value="UniProtKB-KW"/>
</dbReference>
<dbReference type="Proteomes" id="UP000236731">
    <property type="component" value="Unassembled WGS sequence"/>
</dbReference>
<evidence type="ECO:0000256" key="1">
    <source>
        <dbReference type="ARBA" id="ARBA00023125"/>
    </source>
</evidence>
<evidence type="ECO:0000313" key="4">
    <source>
        <dbReference type="EMBL" id="SEG76001.1"/>
    </source>
</evidence>
<name>A0A1H6CSM4_9SPHI</name>
<proteinExistence type="predicted"/>
<evidence type="ECO:0000313" key="5">
    <source>
        <dbReference type="Proteomes" id="UP000236731"/>
    </source>
</evidence>
<sequence>MDHKRTDGTWRVSYRLYHGKILHIPTTHYVGSESINKDTEEIKEEFITNYISEEIRTLRKKISQLGRKIDLMTCEKLREYLVETDKTMDFFKFSTLYLGKIVDKKSDSSKVTYKAVINNLKLYHRSEVLSPLDITEHFVAEFEYFLLYEKSKPVKPSTINIYIQLFKKMFKEMKKKFNNAAIGDIKIPHDPFESWERLKKGRVRSKDLNLEIIRKIRDMDTKINKTDKAIGRDCFMLIFMMLGMNLKDIWDNILKITPESTRLDYNRSKTQGRRVDEAFISVSIPNEARPYIKRIQDFLIRKKYKNYNSFYHAVKCKLVVIGGELGIDSLGTYHARHSFSNIAVNDLGVDYYHMSLALNHIDGLNNSTRHYIKPNWTFIDNVQNKVINYLYQDQEIQNKVKTNILSNILLNPLKY</sequence>
<protein>
    <submittedName>
        <fullName evidence="4">Phage integrase SAM-like domain-containing protein</fullName>
    </submittedName>
</protein>
<organism evidence="4 5">
    <name type="scientific">Sphingobacterium lactis</name>
    <dbReference type="NCBI Taxonomy" id="797291"/>
    <lineage>
        <taxon>Bacteria</taxon>
        <taxon>Pseudomonadati</taxon>
        <taxon>Bacteroidota</taxon>
        <taxon>Sphingobacteriia</taxon>
        <taxon>Sphingobacteriales</taxon>
        <taxon>Sphingobacteriaceae</taxon>
        <taxon>Sphingobacterium</taxon>
    </lineage>
</organism>
<dbReference type="Gene3D" id="1.10.150.130">
    <property type="match status" value="1"/>
</dbReference>
<keyword evidence="2" id="KW-0233">DNA recombination</keyword>
<accession>A0A1H6CSM4</accession>
<dbReference type="EMBL" id="FNUT01000019">
    <property type="protein sequence ID" value="SEG76001.1"/>
    <property type="molecule type" value="Genomic_DNA"/>
</dbReference>
<dbReference type="SUPFAM" id="SSF56349">
    <property type="entry name" value="DNA breaking-rejoining enzymes"/>
    <property type="match status" value="1"/>
</dbReference>
<gene>
    <name evidence="4" type="ORF">SAMN05421877_11961</name>
</gene>
<evidence type="ECO:0000256" key="2">
    <source>
        <dbReference type="ARBA" id="ARBA00023172"/>
    </source>
</evidence>